<organism evidence="8 9">
    <name type="scientific">Terrimesophilobacter mesophilus</name>
    <dbReference type="NCBI Taxonomy" id="433647"/>
    <lineage>
        <taxon>Bacteria</taxon>
        <taxon>Bacillati</taxon>
        <taxon>Actinomycetota</taxon>
        <taxon>Actinomycetes</taxon>
        <taxon>Micrococcales</taxon>
        <taxon>Microbacteriaceae</taxon>
        <taxon>Terrimesophilobacter</taxon>
    </lineage>
</organism>
<dbReference type="PANTHER" id="PTHR11409">
    <property type="entry name" value="ADENOSINE DEAMINASE"/>
    <property type="match status" value="1"/>
</dbReference>
<dbReference type="GO" id="GO:0006154">
    <property type="term" value="P:adenosine catabolic process"/>
    <property type="evidence" value="ECO:0007669"/>
    <property type="project" value="TreeGrafter"/>
</dbReference>
<evidence type="ECO:0000259" key="7">
    <source>
        <dbReference type="Pfam" id="PF00962"/>
    </source>
</evidence>
<dbReference type="EC" id="3.5.4.4" evidence="3"/>
<dbReference type="GO" id="GO:0043103">
    <property type="term" value="P:hypoxanthine salvage"/>
    <property type="evidence" value="ECO:0007669"/>
    <property type="project" value="TreeGrafter"/>
</dbReference>
<comment type="similarity">
    <text evidence="2">Belongs to the metallo-dependent hydrolases superfamily. Adenosine and AMP deaminases family.</text>
</comment>
<evidence type="ECO:0000256" key="1">
    <source>
        <dbReference type="ARBA" id="ARBA00001947"/>
    </source>
</evidence>
<feature type="domain" description="Adenosine deaminase" evidence="7">
    <location>
        <begin position="30"/>
        <end position="347"/>
    </location>
</feature>
<dbReference type="InterPro" id="IPR001365">
    <property type="entry name" value="A_deaminase_dom"/>
</dbReference>
<comment type="cofactor">
    <cofactor evidence="1">
        <name>Zn(2+)</name>
        <dbReference type="ChEBI" id="CHEBI:29105"/>
    </cofactor>
</comment>
<dbReference type="OrthoDB" id="105475at2"/>
<dbReference type="PANTHER" id="PTHR11409:SF43">
    <property type="entry name" value="ADENOSINE DEAMINASE"/>
    <property type="match status" value="1"/>
</dbReference>
<dbReference type="NCBIfam" id="TIGR01430">
    <property type="entry name" value="aden_deam"/>
    <property type="match status" value="1"/>
</dbReference>
<dbReference type="Proteomes" id="UP000298488">
    <property type="component" value="Unassembled WGS sequence"/>
</dbReference>
<dbReference type="GO" id="GO:0046103">
    <property type="term" value="P:inosine biosynthetic process"/>
    <property type="evidence" value="ECO:0007669"/>
    <property type="project" value="TreeGrafter"/>
</dbReference>
<evidence type="ECO:0000313" key="8">
    <source>
        <dbReference type="EMBL" id="TFB80089.1"/>
    </source>
</evidence>
<evidence type="ECO:0000256" key="2">
    <source>
        <dbReference type="ARBA" id="ARBA00006676"/>
    </source>
</evidence>
<keyword evidence="6" id="KW-0862">Zinc</keyword>
<dbReference type="Gene3D" id="3.20.20.140">
    <property type="entry name" value="Metal-dependent hydrolases"/>
    <property type="match status" value="1"/>
</dbReference>
<dbReference type="GO" id="GO:0004000">
    <property type="term" value="F:adenosine deaminase activity"/>
    <property type="evidence" value="ECO:0007669"/>
    <property type="project" value="TreeGrafter"/>
</dbReference>
<keyword evidence="9" id="KW-1185">Reference proteome</keyword>
<evidence type="ECO:0000256" key="5">
    <source>
        <dbReference type="ARBA" id="ARBA00022801"/>
    </source>
</evidence>
<dbReference type="InterPro" id="IPR006330">
    <property type="entry name" value="Ado/ade_deaminase"/>
</dbReference>
<accession>A0A4R8VAX2</accession>
<reference evidence="8 9" key="1">
    <citation type="submission" date="2019-03" db="EMBL/GenBank/DDBJ databases">
        <title>Genomics of glacier-inhabiting Cryobacterium strains.</title>
        <authorList>
            <person name="Liu Q."/>
            <person name="Xin Y.-H."/>
        </authorList>
    </citation>
    <scope>NUCLEOTIDE SEQUENCE [LARGE SCALE GENOMIC DNA]</scope>
    <source>
        <strain evidence="8 9">CGMCC 1.10440</strain>
    </source>
</reference>
<proteinExistence type="inferred from homology"/>
<keyword evidence="4" id="KW-0479">Metal-binding</keyword>
<dbReference type="InterPro" id="IPR032466">
    <property type="entry name" value="Metal_Hydrolase"/>
</dbReference>
<dbReference type="Pfam" id="PF00962">
    <property type="entry name" value="A_deaminase"/>
    <property type="match status" value="1"/>
</dbReference>
<evidence type="ECO:0000256" key="6">
    <source>
        <dbReference type="ARBA" id="ARBA00022833"/>
    </source>
</evidence>
<dbReference type="EMBL" id="SOFI01000003">
    <property type="protein sequence ID" value="TFB80089.1"/>
    <property type="molecule type" value="Genomic_DNA"/>
</dbReference>
<evidence type="ECO:0000313" key="9">
    <source>
        <dbReference type="Proteomes" id="UP000298488"/>
    </source>
</evidence>
<evidence type="ECO:0000256" key="4">
    <source>
        <dbReference type="ARBA" id="ARBA00022723"/>
    </source>
</evidence>
<dbReference type="GO" id="GO:0046872">
    <property type="term" value="F:metal ion binding"/>
    <property type="evidence" value="ECO:0007669"/>
    <property type="project" value="UniProtKB-KW"/>
</dbReference>
<sequence>MSTPHSRTAGCGASKLPSRSRSVWNSDVLVNLHSHLEGRVRPATAAELAIEAGVVEPAGGWAGSIHLDGPADLTTYLAKVASTYPFFRVPDAARRIAREAVEDAAAAGQDYLELRFGPATHADSESGIRDVIEAVVDGMRQGSASTGIPSGAVVAILRHHDPAVNESVARVSASLAGEGVVGFDLAGDELLFPAIAPHVPAFRIARDAGLGITCHAAEAAPGTAALEAVTLLGATRIGHGAHIADDPDALAWIADRGVVVEVCPTSNWYTGAIPTIATHPAPIFRGAGVPLVLGDDNPAQTGSDLPGERIVLVESLGFSAEDLHALDVTSIAAAFVDDRTRSALSRRLSPQLLDPLAQRVEEV</sequence>
<dbReference type="AlphaFoldDB" id="A0A4R8VAX2"/>
<keyword evidence="5 8" id="KW-0378">Hydrolase</keyword>
<evidence type="ECO:0000256" key="3">
    <source>
        <dbReference type="ARBA" id="ARBA00012784"/>
    </source>
</evidence>
<dbReference type="GO" id="GO:0005829">
    <property type="term" value="C:cytosol"/>
    <property type="evidence" value="ECO:0007669"/>
    <property type="project" value="TreeGrafter"/>
</dbReference>
<comment type="caution">
    <text evidence="8">The sequence shown here is derived from an EMBL/GenBank/DDBJ whole genome shotgun (WGS) entry which is preliminary data.</text>
</comment>
<protein>
    <recommendedName>
        <fullName evidence="3">adenosine deaminase</fullName>
        <ecNumber evidence="3">3.5.4.4</ecNumber>
    </recommendedName>
</protein>
<gene>
    <name evidence="8" type="primary">add</name>
    <name evidence="8" type="ORF">E3N84_08555</name>
</gene>
<dbReference type="SUPFAM" id="SSF51556">
    <property type="entry name" value="Metallo-dependent hydrolases"/>
    <property type="match status" value="1"/>
</dbReference>
<name>A0A4R8VAX2_9MICO</name>